<dbReference type="Bgee" id="ENSAMXG00000041481">
    <property type="expression patterns" value="Expressed in camera-type eye and 1 other cell type or tissue"/>
</dbReference>
<feature type="compositionally biased region" description="Basic and acidic residues" evidence="5">
    <location>
        <begin position="242"/>
        <end position="260"/>
    </location>
</feature>
<feature type="region of interest" description="Disordered" evidence="5">
    <location>
        <begin position="109"/>
        <end position="153"/>
    </location>
</feature>
<keyword evidence="6" id="KW-1133">Transmembrane helix</keyword>
<reference evidence="9" key="3">
    <citation type="submission" date="2025-08" db="UniProtKB">
        <authorList>
            <consortium name="Ensembl"/>
        </authorList>
    </citation>
    <scope>IDENTIFICATION</scope>
</reference>
<dbReference type="PANTHER" id="PTHR24261">
    <property type="entry name" value="PLASMINOGEN-RELATED"/>
    <property type="match status" value="1"/>
</dbReference>
<proteinExistence type="predicted"/>
<dbReference type="SMART" id="SM00130">
    <property type="entry name" value="KR"/>
    <property type="match status" value="1"/>
</dbReference>
<dbReference type="AlphaFoldDB" id="A0A3B1K601"/>
<dbReference type="Proteomes" id="UP000018467">
    <property type="component" value="Unassembled WGS sequence"/>
</dbReference>
<protein>
    <submittedName>
        <fullName evidence="9">Phosphoinositide-3-kinase-interacting protein 1</fullName>
    </submittedName>
</protein>
<evidence type="ECO:0000256" key="1">
    <source>
        <dbReference type="ARBA" id="ARBA00022572"/>
    </source>
</evidence>
<feature type="domain" description="Kringle" evidence="8">
    <location>
        <begin position="22"/>
        <end position="101"/>
    </location>
</feature>
<evidence type="ECO:0000256" key="6">
    <source>
        <dbReference type="SAM" id="Phobius"/>
    </source>
</evidence>
<dbReference type="PROSITE" id="PS50070">
    <property type="entry name" value="KRINGLE_2"/>
    <property type="match status" value="1"/>
</dbReference>
<dbReference type="GO" id="GO:0005102">
    <property type="term" value="F:signaling receptor binding"/>
    <property type="evidence" value="ECO:0007669"/>
    <property type="project" value="TreeGrafter"/>
</dbReference>
<dbReference type="PROSITE" id="PS00021">
    <property type="entry name" value="KRINGLE_1"/>
    <property type="match status" value="1"/>
</dbReference>
<feature type="transmembrane region" description="Helical" evidence="6">
    <location>
        <begin position="166"/>
        <end position="192"/>
    </location>
</feature>
<feature type="region of interest" description="Disordered" evidence="5">
    <location>
        <begin position="232"/>
        <end position="275"/>
    </location>
</feature>
<dbReference type="InterPro" id="IPR013806">
    <property type="entry name" value="Kringle-like"/>
</dbReference>
<dbReference type="GO" id="GO:0005615">
    <property type="term" value="C:extracellular space"/>
    <property type="evidence" value="ECO:0007669"/>
    <property type="project" value="TreeGrafter"/>
</dbReference>
<reference evidence="9" key="4">
    <citation type="submission" date="2025-09" db="UniProtKB">
        <authorList>
            <consortium name="Ensembl"/>
        </authorList>
    </citation>
    <scope>IDENTIFICATION</scope>
</reference>
<evidence type="ECO:0000256" key="5">
    <source>
        <dbReference type="SAM" id="MobiDB-lite"/>
    </source>
</evidence>
<keyword evidence="10" id="KW-1185">Reference proteome</keyword>
<name>A0A3B1K601_ASTMX</name>
<dbReference type="GeneTree" id="ENSGT00390000017774"/>
<dbReference type="STRING" id="7994.ENSAMXP00000049530"/>
<feature type="disulfide bond" evidence="4">
    <location>
        <begin position="44"/>
        <end position="83"/>
    </location>
</feature>
<dbReference type="SUPFAM" id="SSF57440">
    <property type="entry name" value="Kringle-like"/>
    <property type="match status" value="1"/>
</dbReference>
<keyword evidence="3 4" id="KW-1015">Disulfide bond</keyword>
<evidence type="ECO:0000256" key="7">
    <source>
        <dbReference type="SAM" id="SignalP"/>
    </source>
</evidence>
<reference evidence="10" key="1">
    <citation type="submission" date="2013-03" db="EMBL/GenBank/DDBJ databases">
        <authorList>
            <person name="Jeffery W."/>
            <person name="Warren W."/>
            <person name="Wilson R.K."/>
        </authorList>
    </citation>
    <scope>NUCLEOTIDE SEQUENCE</scope>
    <source>
        <strain evidence="10">female</strain>
    </source>
</reference>
<dbReference type="GO" id="GO:0004175">
    <property type="term" value="F:endopeptidase activity"/>
    <property type="evidence" value="ECO:0007669"/>
    <property type="project" value="TreeGrafter"/>
</dbReference>
<feature type="chain" id="PRO_5017260940" evidence="7">
    <location>
        <begin position="18"/>
        <end position="275"/>
    </location>
</feature>
<dbReference type="PANTHER" id="PTHR24261:SF16">
    <property type="entry name" value="PHOSPHOINOSITIDE-3-KINASE-INTERACTING PROTEIN 1"/>
    <property type="match status" value="1"/>
</dbReference>
<comment type="caution">
    <text evidence="4">Lacks conserved residue(s) required for the propagation of feature annotation.</text>
</comment>
<evidence type="ECO:0000256" key="3">
    <source>
        <dbReference type="ARBA" id="ARBA00023157"/>
    </source>
</evidence>
<keyword evidence="6" id="KW-0472">Membrane</keyword>
<keyword evidence="2 7" id="KW-0732">Signal</keyword>
<dbReference type="InterPro" id="IPR038178">
    <property type="entry name" value="Kringle_sf"/>
</dbReference>
<dbReference type="GO" id="GO:0051898">
    <property type="term" value="P:negative regulation of phosphatidylinositol 3-kinase/protein kinase B signal transduction"/>
    <property type="evidence" value="ECO:0007669"/>
    <property type="project" value="TreeGrafter"/>
</dbReference>
<feature type="signal peptide" evidence="7">
    <location>
        <begin position="1"/>
        <end position="17"/>
    </location>
</feature>
<evidence type="ECO:0000259" key="8">
    <source>
        <dbReference type="PROSITE" id="PS50070"/>
    </source>
</evidence>
<organism evidence="9 10">
    <name type="scientific">Astyanax mexicanus</name>
    <name type="common">Blind cave fish</name>
    <name type="synonym">Astyanax fasciatus mexicanus</name>
    <dbReference type="NCBI Taxonomy" id="7994"/>
    <lineage>
        <taxon>Eukaryota</taxon>
        <taxon>Metazoa</taxon>
        <taxon>Chordata</taxon>
        <taxon>Craniata</taxon>
        <taxon>Vertebrata</taxon>
        <taxon>Euteleostomi</taxon>
        <taxon>Actinopterygii</taxon>
        <taxon>Neopterygii</taxon>
        <taxon>Teleostei</taxon>
        <taxon>Ostariophysi</taxon>
        <taxon>Characiformes</taxon>
        <taxon>Characoidei</taxon>
        <taxon>Acestrorhamphidae</taxon>
        <taxon>Acestrorhamphinae</taxon>
        <taxon>Astyanax</taxon>
    </lineage>
</organism>
<keyword evidence="1 4" id="KW-0420">Kringle</keyword>
<evidence type="ECO:0000313" key="9">
    <source>
        <dbReference type="Ensembl" id="ENSAMXP00000049530.1"/>
    </source>
</evidence>
<evidence type="ECO:0000256" key="4">
    <source>
        <dbReference type="PROSITE-ProRule" id="PRU00121"/>
    </source>
</evidence>
<evidence type="ECO:0000313" key="10">
    <source>
        <dbReference type="Proteomes" id="UP000018467"/>
    </source>
</evidence>
<dbReference type="InterPro" id="IPR050759">
    <property type="entry name" value="Serine_protease_kringle"/>
</dbReference>
<dbReference type="PRINTS" id="PR00018">
    <property type="entry name" value="KRINGLE"/>
</dbReference>
<evidence type="ECO:0000256" key="2">
    <source>
        <dbReference type="ARBA" id="ARBA00022729"/>
    </source>
</evidence>
<dbReference type="InterPro" id="IPR018056">
    <property type="entry name" value="Kringle_CS"/>
</dbReference>
<dbReference type="InParanoid" id="A0A3B1K601"/>
<dbReference type="InterPro" id="IPR000001">
    <property type="entry name" value="Kringle"/>
</dbReference>
<accession>A0A3B1K601</accession>
<dbReference type="FunFam" id="2.40.20.10:FF:000001">
    <property type="entry name" value="Urokinase-type plasminogen activator"/>
    <property type="match status" value="1"/>
</dbReference>
<dbReference type="Gene3D" id="2.40.20.10">
    <property type="entry name" value="Plasminogen Kringle 4"/>
    <property type="match status" value="1"/>
</dbReference>
<dbReference type="Pfam" id="PF00051">
    <property type="entry name" value="Kringle"/>
    <property type="match status" value="1"/>
</dbReference>
<keyword evidence="6" id="KW-0812">Transmembrane</keyword>
<reference evidence="10" key="2">
    <citation type="journal article" date="2014" name="Nat. Commun.">
        <title>The cavefish genome reveals candidate genes for eye loss.</title>
        <authorList>
            <person name="McGaugh S.E."/>
            <person name="Gross J.B."/>
            <person name="Aken B."/>
            <person name="Blin M."/>
            <person name="Borowsky R."/>
            <person name="Chalopin D."/>
            <person name="Hinaux H."/>
            <person name="Jeffery W.R."/>
            <person name="Keene A."/>
            <person name="Ma L."/>
            <person name="Minx P."/>
            <person name="Murphy D."/>
            <person name="O'Quin K.E."/>
            <person name="Retaux S."/>
            <person name="Rohner N."/>
            <person name="Searle S.M."/>
            <person name="Stahl B.A."/>
            <person name="Tabin C."/>
            <person name="Volff J.N."/>
            <person name="Yoshizawa M."/>
            <person name="Warren W.C."/>
        </authorList>
    </citation>
    <scope>NUCLEOTIDE SEQUENCE [LARGE SCALE GENOMIC DNA]</scope>
    <source>
        <strain evidence="10">female</strain>
    </source>
</reference>
<dbReference type="Ensembl" id="ENSAMXT00000045075.1">
    <property type="protein sequence ID" value="ENSAMXP00000049530.1"/>
    <property type="gene ID" value="ENSAMXG00000041481.1"/>
</dbReference>
<sequence>MLPWGQVTLALVVATSASVIQECVELNGASYSGVKKISSSGETCLNWINTSRSYNLTINLGTDPGQWDHNYCRNPDASSRPWCFVFAEDGIKRQDCLIDACQDQTSVVGSEAETETEVAAEATSSGQGQTEPRSVHSPRESVAVKPDPGINRRVSLRGSQKKDLGALGYALAGVLMATIVLLGTGISIGFVYRKGVKLRMQQEQRAYEQEMHRINLPLSAFTNPACDITDEQPASASVLQAGEREEGEPTERERPAEKQIHTFKTNNEAGLEKEG</sequence>